<dbReference type="PIRSF" id="PIRSF026166">
    <property type="entry name" value="UCP026166"/>
    <property type="match status" value="1"/>
</dbReference>
<evidence type="ECO:0000313" key="3">
    <source>
        <dbReference type="Proteomes" id="UP001500394"/>
    </source>
</evidence>
<keyword evidence="3" id="KW-1185">Reference proteome</keyword>
<organism evidence="2 3">
    <name type="scientific">Sphingobacterium thermophilum</name>
    <dbReference type="NCBI Taxonomy" id="768534"/>
    <lineage>
        <taxon>Bacteria</taxon>
        <taxon>Pseudomonadati</taxon>
        <taxon>Bacteroidota</taxon>
        <taxon>Sphingobacteriia</taxon>
        <taxon>Sphingobacteriales</taxon>
        <taxon>Sphingobacteriaceae</taxon>
        <taxon>Sphingobacterium</taxon>
    </lineage>
</organism>
<feature type="transmembrane region" description="Helical" evidence="1">
    <location>
        <begin position="157"/>
        <end position="179"/>
    </location>
</feature>
<dbReference type="RefSeq" id="WP_345065802.1">
    <property type="nucleotide sequence ID" value="NZ_BAABGR010000011.1"/>
</dbReference>
<name>A0ABP8QZR6_9SPHI</name>
<evidence type="ECO:0000256" key="1">
    <source>
        <dbReference type="SAM" id="Phobius"/>
    </source>
</evidence>
<comment type="caution">
    <text evidence="2">The sequence shown here is derived from an EMBL/GenBank/DDBJ whole genome shotgun (WGS) entry which is preliminary data.</text>
</comment>
<feature type="transmembrane region" description="Helical" evidence="1">
    <location>
        <begin position="226"/>
        <end position="248"/>
    </location>
</feature>
<feature type="transmembrane region" description="Helical" evidence="1">
    <location>
        <begin position="96"/>
        <end position="120"/>
    </location>
</feature>
<dbReference type="EMBL" id="BAABGR010000011">
    <property type="protein sequence ID" value="GAA4514282.1"/>
    <property type="molecule type" value="Genomic_DNA"/>
</dbReference>
<dbReference type="Pfam" id="PF13593">
    <property type="entry name" value="SBF_like"/>
    <property type="match status" value="1"/>
</dbReference>
<dbReference type="InterPro" id="IPR016833">
    <property type="entry name" value="Put_Na-Bile_cotransptr"/>
</dbReference>
<protein>
    <submittedName>
        <fullName evidence="2">Bile acid:sodium symporter</fullName>
    </submittedName>
</protein>
<reference evidence="3" key="1">
    <citation type="journal article" date="2019" name="Int. J. Syst. Evol. Microbiol.">
        <title>The Global Catalogue of Microorganisms (GCM) 10K type strain sequencing project: providing services to taxonomists for standard genome sequencing and annotation.</title>
        <authorList>
            <consortium name="The Broad Institute Genomics Platform"/>
            <consortium name="The Broad Institute Genome Sequencing Center for Infectious Disease"/>
            <person name="Wu L."/>
            <person name="Ma J."/>
        </authorList>
    </citation>
    <scope>NUCLEOTIDE SEQUENCE [LARGE SCALE GENOMIC DNA]</scope>
    <source>
        <strain evidence="3">JCM 17858</strain>
    </source>
</reference>
<dbReference type="Gene3D" id="1.20.1530.20">
    <property type="match status" value="1"/>
</dbReference>
<gene>
    <name evidence="2" type="ORF">GCM10023173_10780</name>
</gene>
<dbReference type="Proteomes" id="UP001500394">
    <property type="component" value="Unassembled WGS sequence"/>
</dbReference>
<dbReference type="InterPro" id="IPR038770">
    <property type="entry name" value="Na+/solute_symporter_sf"/>
</dbReference>
<evidence type="ECO:0000313" key="2">
    <source>
        <dbReference type="EMBL" id="GAA4514282.1"/>
    </source>
</evidence>
<keyword evidence="1" id="KW-0812">Transmembrane</keyword>
<dbReference type="PANTHER" id="PTHR18640">
    <property type="entry name" value="SOLUTE CARRIER FAMILY 10 MEMBER 7"/>
    <property type="match status" value="1"/>
</dbReference>
<feature type="transmembrane region" description="Helical" evidence="1">
    <location>
        <begin position="34"/>
        <end position="53"/>
    </location>
</feature>
<keyword evidence="1" id="KW-0472">Membrane</keyword>
<dbReference type="PANTHER" id="PTHR18640:SF5">
    <property type="entry name" value="SODIUM_BILE ACID COTRANSPORTER 7"/>
    <property type="match status" value="1"/>
</dbReference>
<accession>A0ABP8QZR6</accession>
<proteinExistence type="predicted"/>
<keyword evidence="1" id="KW-1133">Transmembrane helix</keyword>
<feature type="transmembrane region" description="Helical" evidence="1">
    <location>
        <begin position="65"/>
        <end position="84"/>
    </location>
</feature>
<feature type="transmembrane region" description="Helical" evidence="1">
    <location>
        <begin position="288"/>
        <end position="310"/>
    </location>
</feature>
<feature type="transmembrane region" description="Helical" evidence="1">
    <location>
        <begin position="200"/>
        <end position="220"/>
    </location>
</feature>
<sequence length="319" mass="35806">MIIDRFILFLFLSIVAAYFFPQLALHGDGNTLETISTVGVSFIFFFYGLKLSLTDIKNGLRNWRLHLVVQCITFVLFPVMLLLLRPLVGRGIDENLWLSFFFLAALPSTVSSSVVMVSLAKGNVPAAIFNASISGLIGVLITPLWMSFFLVFRTENVFVDVYVGLFTEIILPVMLGLLLQRYAGNWARKHSKALSTFDRLVILLIVYGSFAHSFVDGIFGEVGYKHLVFVAMGVVVLFILVYWLTHLVSKLLGFSREDEITALFCGSKKSLTHGSVFGKFLFVNNPYAGLYFLPIMLYHAFQILVISVIANNMQKKIDL</sequence>
<feature type="transmembrane region" description="Helical" evidence="1">
    <location>
        <begin position="127"/>
        <end position="151"/>
    </location>
</feature>